<reference evidence="1" key="1">
    <citation type="submission" date="2021-05" db="UniProtKB">
        <authorList>
            <consortium name="EnsemblPlants"/>
        </authorList>
    </citation>
    <scope>IDENTIFICATION</scope>
    <source>
        <strain evidence="1">subsp. malaccensis</strain>
    </source>
</reference>
<organism evidence="1 2">
    <name type="scientific">Musa acuminata subsp. malaccensis</name>
    <name type="common">Wild banana</name>
    <name type="synonym">Musa malaccensis</name>
    <dbReference type="NCBI Taxonomy" id="214687"/>
    <lineage>
        <taxon>Eukaryota</taxon>
        <taxon>Viridiplantae</taxon>
        <taxon>Streptophyta</taxon>
        <taxon>Embryophyta</taxon>
        <taxon>Tracheophyta</taxon>
        <taxon>Spermatophyta</taxon>
        <taxon>Magnoliopsida</taxon>
        <taxon>Liliopsida</taxon>
        <taxon>Zingiberales</taxon>
        <taxon>Musaceae</taxon>
        <taxon>Musa</taxon>
    </lineage>
</organism>
<proteinExistence type="predicted"/>
<dbReference type="EnsemblPlants" id="Ma03_t07460.1">
    <property type="protein sequence ID" value="Ma03_p07460.1"/>
    <property type="gene ID" value="Ma03_g07460"/>
</dbReference>
<keyword evidence="2" id="KW-1185">Reference proteome</keyword>
<accession>A0A804I9H9</accession>
<dbReference type="AlphaFoldDB" id="A0A804I9H9"/>
<evidence type="ECO:0000313" key="2">
    <source>
        <dbReference type="Proteomes" id="UP000012960"/>
    </source>
</evidence>
<evidence type="ECO:0000313" key="1">
    <source>
        <dbReference type="EnsemblPlants" id="Ma03_p07460.1"/>
    </source>
</evidence>
<dbReference type="Gramene" id="Ma03_t07460.1">
    <property type="protein sequence ID" value="Ma03_p07460.1"/>
    <property type="gene ID" value="Ma03_g07460"/>
</dbReference>
<sequence length="32" mass="3626">MSQPSVEILSRSDGKTTVAFAFVDWLPHQSQY</sequence>
<protein>
    <submittedName>
        <fullName evidence="1">Uncharacterized protein</fullName>
    </submittedName>
</protein>
<dbReference type="Proteomes" id="UP000012960">
    <property type="component" value="Unplaced"/>
</dbReference>
<dbReference type="InParanoid" id="A0A804I9H9"/>
<name>A0A804I9H9_MUSAM</name>